<keyword evidence="6" id="KW-0614">Plasmid</keyword>
<evidence type="ECO:0000256" key="3">
    <source>
        <dbReference type="ARBA" id="ARBA00023163"/>
    </source>
</evidence>
<dbReference type="GO" id="GO:0003677">
    <property type="term" value="F:DNA binding"/>
    <property type="evidence" value="ECO:0007669"/>
    <property type="project" value="UniProtKB-KW"/>
</dbReference>
<name>A5FTA3_ACICJ</name>
<evidence type="ECO:0000256" key="1">
    <source>
        <dbReference type="ARBA" id="ARBA00023015"/>
    </source>
</evidence>
<reference evidence="6 7" key="1">
    <citation type="submission" date="2007-05" db="EMBL/GenBank/DDBJ databases">
        <title>Complete sequence of plasmid1 pACRY01 of Acidiphilium cryptum JF-5.</title>
        <authorList>
            <consortium name="US DOE Joint Genome Institute"/>
            <person name="Copeland A."/>
            <person name="Lucas S."/>
            <person name="Lapidus A."/>
            <person name="Barry K."/>
            <person name="Detter J.C."/>
            <person name="Glavina del Rio T."/>
            <person name="Hammon N."/>
            <person name="Israni S."/>
            <person name="Dalin E."/>
            <person name="Tice H."/>
            <person name="Pitluck S."/>
            <person name="Sims D."/>
            <person name="Brettin T."/>
            <person name="Bruce D."/>
            <person name="Han C."/>
            <person name="Schmutz J."/>
            <person name="Larimer F."/>
            <person name="Land M."/>
            <person name="Hauser L."/>
            <person name="Kyrpides N."/>
            <person name="Kim E."/>
            <person name="Magnuson T."/>
            <person name="Richardson P."/>
        </authorList>
    </citation>
    <scope>NUCLEOTIDE SEQUENCE [LARGE SCALE GENOMIC DNA]</scope>
    <source>
        <strain evidence="7">JF-5</strain>
        <plasmid evidence="7">Plasmid pACRY01</plasmid>
    </source>
</reference>
<dbReference type="InterPro" id="IPR014710">
    <property type="entry name" value="RmlC-like_jellyroll"/>
</dbReference>
<dbReference type="Proteomes" id="UP000000245">
    <property type="component" value="Plasmid pACRY01"/>
</dbReference>
<dbReference type="Pfam" id="PF13545">
    <property type="entry name" value="HTH_Crp_2"/>
    <property type="match status" value="1"/>
</dbReference>
<dbReference type="Gene3D" id="2.60.120.10">
    <property type="entry name" value="Jelly Rolls"/>
    <property type="match status" value="1"/>
</dbReference>
<evidence type="ECO:0000259" key="4">
    <source>
        <dbReference type="PROSITE" id="PS50042"/>
    </source>
</evidence>
<dbReference type="CDD" id="cd00038">
    <property type="entry name" value="CAP_ED"/>
    <property type="match status" value="1"/>
</dbReference>
<protein>
    <submittedName>
        <fullName evidence="6">Putative transcriptional regulator, Crp/Fnr family</fullName>
    </submittedName>
</protein>
<geneLocation type="plasmid" evidence="6 7">
    <name>pACRY01</name>
</geneLocation>
<dbReference type="EMBL" id="CP000689">
    <property type="protein sequence ID" value="ABQ28835.1"/>
    <property type="molecule type" value="Genomic_DNA"/>
</dbReference>
<organism evidence="6 7">
    <name type="scientific">Acidiphilium cryptum (strain JF-5)</name>
    <dbReference type="NCBI Taxonomy" id="349163"/>
    <lineage>
        <taxon>Bacteria</taxon>
        <taxon>Pseudomonadati</taxon>
        <taxon>Pseudomonadota</taxon>
        <taxon>Alphaproteobacteria</taxon>
        <taxon>Acetobacterales</taxon>
        <taxon>Acidocellaceae</taxon>
        <taxon>Acidiphilium</taxon>
    </lineage>
</organism>
<dbReference type="InterPro" id="IPR036390">
    <property type="entry name" value="WH_DNA-bd_sf"/>
</dbReference>
<keyword evidence="1" id="KW-0805">Transcription regulation</keyword>
<evidence type="ECO:0000259" key="5">
    <source>
        <dbReference type="PROSITE" id="PS51063"/>
    </source>
</evidence>
<dbReference type="SUPFAM" id="SSF51206">
    <property type="entry name" value="cAMP-binding domain-like"/>
    <property type="match status" value="1"/>
</dbReference>
<keyword evidence="2" id="KW-0238">DNA-binding</keyword>
<sequence length="230" mass="25704">MGRILVEALEFQAAIRTTCGQLGYHARALEAGTTIFMENQIADKMYQIVSGIVRLSKGLQDGRRQVLGFLFAGDFFVPSGFVVGINKNATCTAEALTDMQIISLPLRNLDALLTDQPKFASDLLLATERSLIQAQQQMLRLGRMSATERVTWFLLMMKEQQDDDGDASIHLPMSRIDIADYLGIRSETISRVLRWLRDHRMITVSDRATITIIDSASMCHVSGGFYPSRL</sequence>
<dbReference type="SMART" id="SM00419">
    <property type="entry name" value="HTH_CRP"/>
    <property type="match status" value="1"/>
</dbReference>
<dbReference type="InterPro" id="IPR018490">
    <property type="entry name" value="cNMP-bd_dom_sf"/>
</dbReference>
<dbReference type="AlphaFoldDB" id="A5FTA3"/>
<dbReference type="PANTHER" id="PTHR24567:SF75">
    <property type="entry name" value="FUMARATE AND NITRATE REDUCTION REGULATORY PROTEIN"/>
    <property type="match status" value="1"/>
</dbReference>
<feature type="domain" description="HTH crp-type" evidence="5">
    <location>
        <begin position="144"/>
        <end position="216"/>
    </location>
</feature>
<dbReference type="InterPro" id="IPR012318">
    <property type="entry name" value="HTH_CRP"/>
</dbReference>
<dbReference type="RefSeq" id="WP_011930489.1">
    <property type="nucleotide sequence ID" value="NC_009467.1"/>
</dbReference>
<dbReference type="PRINTS" id="PR00034">
    <property type="entry name" value="HTHCRP"/>
</dbReference>
<dbReference type="InterPro" id="IPR000595">
    <property type="entry name" value="cNMP-bd_dom"/>
</dbReference>
<feature type="domain" description="Cyclic nucleotide-binding" evidence="4">
    <location>
        <begin position="24"/>
        <end position="113"/>
    </location>
</feature>
<keyword evidence="7" id="KW-1185">Reference proteome</keyword>
<dbReference type="PROSITE" id="PS51063">
    <property type="entry name" value="HTH_CRP_2"/>
    <property type="match status" value="1"/>
</dbReference>
<dbReference type="SMART" id="SM00100">
    <property type="entry name" value="cNMP"/>
    <property type="match status" value="1"/>
</dbReference>
<dbReference type="PROSITE" id="PS50042">
    <property type="entry name" value="CNMP_BINDING_3"/>
    <property type="match status" value="1"/>
</dbReference>
<evidence type="ECO:0000256" key="2">
    <source>
        <dbReference type="ARBA" id="ARBA00023125"/>
    </source>
</evidence>
<accession>A5FTA3</accession>
<proteinExistence type="predicted"/>
<dbReference type="GO" id="GO:0005829">
    <property type="term" value="C:cytosol"/>
    <property type="evidence" value="ECO:0007669"/>
    <property type="project" value="TreeGrafter"/>
</dbReference>
<dbReference type="InterPro" id="IPR036388">
    <property type="entry name" value="WH-like_DNA-bd_sf"/>
</dbReference>
<dbReference type="Pfam" id="PF00027">
    <property type="entry name" value="cNMP_binding"/>
    <property type="match status" value="1"/>
</dbReference>
<dbReference type="GO" id="GO:0003700">
    <property type="term" value="F:DNA-binding transcription factor activity"/>
    <property type="evidence" value="ECO:0007669"/>
    <property type="project" value="TreeGrafter"/>
</dbReference>
<keyword evidence="3" id="KW-0804">Transcription</keyword>
<dbReference type="KEGG" id="acr:Acry_3214"/>
<gene>
    <name evidence="6" type="ordered locus">Acry_3214</name>
</gene>
<dbReference type="Gene3D" id="1.10.10.10">
    <property type="entry name" value="Winged helix-like DNA-binding domain superfamily/Winged helix DNA-binding domain"/>
    <property type="match status" value="1"/>
</dbReference>
<evidence type="ECO:0000313" key="6">
    <source>
        <dbReference type="EMBL" id="ABQ28835.1"/>
    </source>
</evidence>
<dbReference type="HOGENOM" id="CLU_075053_0_1_5"/>
<dbReference type="PANTHER" id="PTHR24567">
    <property type="entry name" value="CRP FAMILY TRANSCRIPTIONAL REGULATORY PROTEIN"/>
    <property type="match status" value="1"/>
</dbReference>
<dbReference type="SUPFAM" id="SSF46785">
    <property type="entry name" value="Winged helix' DNA-binding domain"/>
    <property type="match status" value="1"/>
</dbReference>
<evidence type="ECO:0000313" key="7">
    <source>
        <dbReference type="Proteomes" id="UP000000245"/>
    </source>
</evidence>
<dbReference type="InterPro" id="IPR050397">
    <property type="entry name" value="Env_Response_Regulators"/>
</dbReference>